<reference evidence="1 2" key="1">
    <citation type="submission" date="2019-11" db="EMBL/GenBank/DDBJ databases">
        <title>Whole genome sequence of Oryza granulata.</title>
        <authorList>
            <person name="Li W."/>
        </authorList>
    </citation>
    <scope>NUCLEOTIDE SEQUENCE [LARGE SCALE GENOMIC DNA]</scope>
    <source>
        <strain evidence="2">cv. Menghai</strain>
        <tissue evidence="1">Leaf</tissue>
    </source>
</reference>
<evidence type="ECO:0000313" key="1">
    <source>
        <dbReference type="EMBL" id="KAF0906490.1"/>
    </source>
</evidence>
<comment type="caution">
    <text evidence="1">The sequence shown here is derived from an EMBL/GenBank/DDBJ whole genome shotgun (WGS) entry which is preliminary data.</text>
</comment>
<proteinExistence type="predicted"/>
<evidence type="ECO:0000313" key="2">
    <source>
        <dbReference type="Proteomes" id="UP000479710"/>
    </source>
</evidence>
<dbReference type="AlphaFoldDB" id="A0A6G1D261"/>
<dbReference type="Proteomes" id="UP000479710">
    <property type="component" value="Unassembled WGS sequence"/>
</dbReference>
<sequence length="115" mass="11494">MAGGADPASATLVTVDSLPAALGGLHLVDHVARFFVFASPQRPAVMARGGLGAGDLVTCGTSVGHLGNGRSGGGGTLGQGVHLVDHAARFSVFASVTSARCCLQAAKYLGLQIFF</sequence>
<gene>
    <name evidence="1" type="ORF">E2562_011478</name>
</gene>
<name>A0A6G1D261_9ORYZ</name>
<protein>
    <submittedName>
        <fullName evidence="1">Uncharacterized protein</fullName>
    </submittedName>
</protein>
<dbReference type="EMBL" id="SPHZ02000007">
    <property type="protein sequence ID" value="KAF0906490.1"/>
    <property type="molecule type" value="Genomic_DNA"/>
</dbReference>
<keyword evidence="2" id="KW-1185">Reference proteome</keyword>
<organism evidence="1 2">
    <name type="scientific">Oryza meyeriana var. granulata</name>
    <dbReference type="NCBI Taxonomy" id="110450"/>
    <lineage>
        <taxon>Eukaryota</taxon>
        <taxon>Viridiplantae</taxon>
        <taxon>Streptophyta</taxon>
        <taxon>Embryophyta</taxon>
        <taxon>Tracheophyta</taxon>
        <taxon>Spermatophyta</taxon>
        <taxon>Magnoliopsida</taxon>
        <taxon>Liliopsida</taxon>
        <taxon>Poales</taxon>
        <taxon>Poaceae</taxon>
        <taxon>BOP clade</taxon>
        <taxon>Oryzoideae</taxon>
        <taxon>Oryzeae</taxon>
        <taxon>Oryzinae</taxon>
        <taxon>Oryza</taxon>
        <taxon>Oryza meyeriana</taxon>
    </lineage>
</organism>
<accession>A0A6G1D261</accession>